<organism evidence="4">
    <name type="scientific">Sesamum radiatum</name>
    <name type="common">Black benniseed</name>
    <dbReference type="NCBI Taxonomy" id="300843"/>
    <lineage>
        <taxon>Eukaryota</taxon>
        <taxon>Viridiplantae</taxon>
        <taxon>Streptophyta</taxon>
        <taxon>Embryophyta</taxon>
        <taxon>Tracheophyta</taxon>
        <taxon>Spermatophyta</taxon>
        <taxon>Magnoliopsida</taxon>
        <taxon>eudicotyledons</taxon>
        <taxon>Gunneridae</taxon>
        <taxon>Pentapetalae</taxon>
        <taxon>asterids</taxon>
        <taxon>lamiids</taxon>
        <taxon>Lamiales</taxon>
        <taxon>Pedaliaceae</taxon>
        <taxon>Sesamum</taxon>
    </lineage>
</organism>
<dbReference type="PANTHER" id="PTHR24015:SF2006">
    <property type="entry name" value="PENTACOTRIPEPTIDE-REPEAT REGION OF PRORP DOMAIN-CONTAINING PROTEIN"/>
    <property type="match status" value="1"/>
</dbReference>
<gene>
    <name evidence="4" type="ORF">Sradi_5631800</name>
</gene>
<reference evidence="4" key="2">
    <citation type="journal article" date="2024" name="Plant">
        <title>Genomic evolution and insights into agronomic trait innovations of Sesamum species.</title>
        <authorList>
            <person name="Miao H."/>
            <person name="Wang L."/>
            <person name="Qu L."/>
            <person name="Liu H."/>
            <person name="Sun Y."/>
            <person name="Le M."/>
            <person name="Wang Q."/>
            <person name="Wei S."/>
            <person name="Zheng Y."/>
            <person name="Lin W."/>
            <person name="Duan Y."/>
            <person name="Cao H."/>
            <person name="Xiong S."/>
            <person name="Wang X."/>
            <person name="Wei L."/>
            <person name="Li C."/>
            <person name="Ma Q."/>
            <person name="Ju M."/>
            <person name="Zhao R."/>
            <person name="Li G."/>
            <person name="Mu C."/>
            <person name="Tian Q."/>
            <person name="Mei H."/>
            <person name="Zhang T."/>
            <person name="Gao T."/>
            <person name="Zhang H."/>
        </authorList>
    </citation>
    <scope>NUCLEOTIDE SEQUENCE</scope>
    <source>
        <strain evidence="4">G02</strain>
    </source>
</reference>
<accession>A0AAW2L257</accession>
<keyword evidence="3" id="KW-0812">Transmembrane</keyword>
<evidence type="ECO:0000256" key="3">
    <source>
        <dbReference type="SAM" id="Phobius"/>
    </source>
</evidence>
<keyword evidence="3" id="KW-0472">Membrane</keyword>
<dbReference type="GO" id="GO:0009451">
    <property type="term" value="P:RNA modification"/>
    <property type="evidence" value="ECO:0007669"/>
    <property type="project" value="InterPro"/>
</dbReference>
<dbReference type="InterPro" id="IPR002885">
    <property type="entry name" value="PPR_rpt"/>
</dbReference>
<keyword evidence="1" id="KW-0677">Repeat</keyword>
<comment type="caution">
    <text evidence="4">The sequence shown here is derived from an EMBL/GenBank/DDBJ whole genome shotgun (WGS) entry which is preliminary data.</text>
</comment>
<dbReference type="Pfam" id="PF01535">
    <property type="entry name" value="PPR"/>
    <property type="match status" value="3"/>
</dbReference>
<feature type="transmembrane region" description="Helical" evidence="3">
    <location>
        <begin position="15"/>
        <end position="43"/>
    </location>
</feature>
<evidence type="ECO:0000313" key="4">
    <source>
        <dbReference type="EMBL" id="KAL0312325.1"/>
    </source>
</evidence>
<proteinExistence type="predicted"/>
<name>A0AAW2L257_SESRA</name>
<dbReference type="Gene3D" id="1.25.40.10">
    <property type="entry name" value="Tetratricopeptide repeat domain"/>
    <property type="match status" value="2"/>
</dbReference>
<feature type="repeat" description="PPR" evidence="2">
    <location>
        <begin position="391"/>
        <end position="425"/>
    </location>
</feature>
<dbReference type="InterPro" id="IPR046960">
    <property type="entry name" value="PPR_At4g14850-like_plant"/>
</dbReference>
<sequence>MPKPKQFGPRNHTNPLIWCAAIICAIISVLVIITGIFVFLGYLTIKPKVPKISVGSASLDTIYFDQTSLLTVQVTVVIRAENDNAKAHASFSHTRFALNFRGQTIAYLVNDPFSVSPNSSVDFNYVPQSSPIPLNPEAAEAVNLSLRQGVMVFELKGTTRTRWRVGLIGSVTFPLYLDCQLRLPVDKSTIYPKCSSRMLLVRPCWMTMENNQENVVEGWGNVATPEAADFRKSLSHGRRLYLHLLQSEDVTDLLKNPTLSSKFITLFSACGQLDEAHRVFRHGVEGMDCVSESVYVAMAIGFSKNGNFRDALLIYWEMLSKGVEPGNFAFSVALRACSGIPDIRNGKAVHGQIIKAREEPDQVVYNALLRFYTECGSFNEVLKLFDMPDRNVATWNALVAGFVKNNQVVEGLETFRKKEREKVGLGFLTTILAVSARLTALYIGENEINQCSELLDMYANGLKESVDGMPFKDFILSMVINLKLSQHLNRCLRLD</sequence>
<reference evidence="4" key="1">
    <citation type="submission" date="2020-06" db="EMBL/GenBank/DDBJ databases">
        <authorList>
            <person name="Li T."/>
            <person name="Hu X."/>
            <person name="Zhang T."/>
            <person name="Song X."/>
            <person name="Zhang H."/>
            <person name="Dai N."/>
            <person name="Sheng W."/>
            <person name="Hou X."/>
            <person name="Wei L."/>
        </authorList>
    </citation>
    <scope>NUCLEOTIDE SEQUENCE</scope>
    <source>
        <strain evidence="4">G02</strain>
        <tissue evidence="4">Leaf</tissue>
    </source>
</reference>
<dbReference type="NCBIfam" id="TIGR00756">
    <property type="entry name" value="PPR"/>
    <property type="match status" value="1"/>
</dbReference>
<evidence type="ECO:0000256" key="1">
    <source>
        <dbReference type="ARBA" id="ARBA00022737"/>
    </source>
</evidence>
<dbReference type="PROSITE" id="PS51375">
    <property type="entry name" value="PPR"/>
    <property type="match status" value="2"/>
</dbReference>
<evidence type="ECO:0000256" key="2">
    <source>
        <dbReference type="PROSITE-ProRule" id="PRU00708"/>
    </source>
</evidence>
<protein>
    <submittedName>
        <fullName evidence="4">Pentatricopeptide repeat-containing protein</fullName>
    </submittedName>
</protein>
<dbReference type="InterPro" id="IPR011990">
    <property type="entry name" value="TPR-like_helical_dom_sf"/>
</dbReference>
<dbReference type="GO" id="GO:0003723">
    <property type="term" value="F:RNA binding"/>
    <property type="evidence" value="ECO:0007669"/>
    <property type="project" value="InterPro"/>
</dbReference>
<dbReference type="AlphaFoldDB" id="A0AAW2L257"/>
<feature type="repeat" description="PPR" evidence="2">
    <location>
        <begin position="291"/>
        <end position="325"/>
    </location>
</feature>
<dbReference type="PANTHER" id="PTHR24015">
    <property type="entry name" value="OS07G0578800 PROTEIN-RELATED"/>
    <property type="match status" value="1"/>
</dbReference>
<keyword evidence="3" id="KW-1133">Transmembrane helix</keyword>
<dbReference type="EMBL" id="JACGWJ010000026">
    <property type="protein sequence ID" value="KAL0312325.1"/>
    <property type="molecule type" value="Genomic_DNA"/>
</dbReference>